<dbReference type="AlphaFoldDB" id="A0AAE1CG26"/>
<proteinExistence type="predicted"/>
<evidence type="ECO:0000313" key="2">
    <source>
        <dbReference type="EMBL" id="KAK3693222.1"/>
    </source>
</evidence>
<organism evidence="2 3">
    <name type="scientific">Podospora appendiculata</name>
    <dbReference type="NCBI Taxonomy" id="314037"/>
    <lineage>
        <taxon>Eukaryota</taxon>
        <taxon>Fungi</taxon>
        <taxon>Dikarya</taxon>
        <taxon>Ascomycota</taxon>
        <taxon>Pezizomycotina</taxon>
        <taxon>Sordariomycetes</taxon>
        <taxon>Sordariomycetidae</taxon>
        <taxon>Sordariales</taxon>
        <taxon>Podosporaceae</taxon>
        <taxon>Podospora</taxon>
    </lineage>
</organism>
<sequence>MGALRWLKGDRTVLGERAGGREKTETRRFPLASLVLGVPVYPGTGPDQTDLFSLFSPPLPPQRLSPSTHPIHPATHTPIHPFPAAAATAAAAARDSSIMSGHGGDREPAAAAATKKEARAVSILPYLQRYLPTYLPILLSRRRSGGWVDAVETTFSIFPRLVVSFSSFYFWEFHLAVFPAGGRHGPHTFLLLFLCFPHLSQRKTGCLFWGILSWFFFPLFFFLV</sequence>
<accession>A0AAE1CG26</accession>
<evidence type="ECO:0000256" key="1">
    <source>
        <dbReference type="SAM" id="Phobius"/>
    </source>
</evidence>
<reference evidence="2" key="2">
    <citation type="submission" date="2023-06" db="EMBL/GenBank/DDBJ databases">
        <authorList>
            <consortium name="Lawrence Berkeley National Laboratory"/>
            <person name="Haridas S."/>
            <person name="Hensen N."/>
            <person name="Bonometti L."/>
            <person name="Westerberg I."/>
            <person name="Brannstrom I.O."/>
            <person name="Guillou S."/>
            <person name="Cros-Aarteil S."/>
            <person name="Calhoun S."/>
            <person name="Kuo A."/>
            <person name="Mondo S."/>
            <person name="Pangilinan J."/>
            <person name="Riley R."/>
            <person name="Labutti K."/>
            <person name="Andreopoulos B."/>
            <person name="Lipzen A."/>
            <person name="Chen C."/>
            <person name="Yanf M."/>
            <person name="Daum C."/>
            <person name="Ng V."/>
            <person name="Clum A."/>
            <person name="Steindorff A."/>
            <person name="Ohm R."/>
            <person name="Martin F."/>
            <person name="Silar P."/>
            <person name="Natvig D."/>
            <person name="Lalanne C."/>
            <person name="Gautier V."/>
            <person name="Ament-Velasquez S.L."/>
            <person name="Kruys A."/>
            <person name="Hutchinson M.I."/>
            <person name="Powell A.J."/>
            <person name="Barry K."/>
            <person name="Miller A.N."/>
            <person name="Grigoriev I.V."/>
            <person name="Debuchy R."/>
            <person name="Gladieux P."/>
            <person name="Thoren M.H."/>
            <person name="Johannesson H."/>
        </authorList>
    </citation>
    <scope>NUCLEOTIDE SEQUENCE</scope>
    <source>
        <strain evidence="2">CBS 314.62</strain>
    </source>
</reference>
<gene>
    <name evidence="2" type="ORF">B0T22DRAFT_35718</name>
</gene>
<keyword evidence="1" id="KW-0472">Membrane</keyword>
<protein>
    <submittedName>
        <fullName evidence="2">Uncharacterized protein</fullName>
    </submittedName>
</protein>
<name>A0AAE1CG26_9PEZI</name>
<feature type="transmembrane region" description="Helical" evidence="1">
    <location>
        <begin position="206"/>
        <end position="223"/>
    </location>
</feature>
<keyword evidence="1" id="KW-0812">Transmembrane</keyword>
<dbReference type="EMBL" id="JAULSO010000001">
    <property type="protein sequence ID" value="KAK3693222.1"/>
    <property type="molecule type" value="Genomic_DNA"/>
</dbReference>
<comment type="caution">
    <text evidence="2">The sequence shown here is derived from an EMBL/GenBank/DDBJ whole genome shotgun (WGS) entry which is preliminary data.</text>
</comment>
<evidence type="ECO:0000313" key="3">
    <source>
        <dbReference type="Proteomes" id="UP001270362"/>
    </source>
</evidence>
<keyword evidence="3" id="KW-1185">Reference proteome</keyword>
<reference evidence="2" key="1">
    <citation type="journal article" date="2023" name="Mol. Phylogenet. Evol.">
        <title>Genome-scale phylogeny and comparative genomics of the fungal order Sordariales.</title>
        <authorList>
            <person name="Hensen N."/>
            <person name="Bonometti L."/>
            <person name="Westerberg I."/>
            <person name="Brannstrom I.O."/>
            <person name="Guillou S."/>
            <person name="Cros-Aarteil S."/>
            <person name="Calhoun S."/>
            <person name="Haridas S."/>
            <person name="Kuo A."/>
            <person name="Mondo S."/>
            <person name="Pangilinan J."/>
            <person name="Riley R."/>
            <person name="LaButti K."/>
            <person name="Andreopoulos B."/>
            <person name="Lipzen A."/>
            <person name="Chen C."/>
            <person name="Yan M."/>
            <person name="Daum C."/>
            <person name="Ng V."/>
            <person name="Clum A."/>
            <person name="Steindorff A."/>
            <person name="Ohm R.A."/>
            <person name="Martin F."/>
            <person name="Silar P."/>
            <person name="Natvig D.O."/>
            <person name="Lalanne C."/>
            <person name="Gautier V."/>
            <person name="Ament-Velasquez S.L."/>
            <person name="Kruys A."/>
            <person name="Hutchinson M.I."/>
            <person name="Powell A.J."/>
            <person name="Barry K."/>
            <person name="Miller A.N."/>
            <person name="Grigoriev I.V."/>
            <person name="Debuchy R."/>
            <person name="Gladieux P."/>
            <person name="Hiltunen Thoren M."/>
            <person name="Johannesson H."/>
        </authorList>
    </citation>
    <scope>NUCLEOTIDE SEQUENCE</scope>
    <source>
        <strain evidence="2">CBS 314.62</strain>
    </source>
</reference>
<dbReference type="Proteomes" id="UP001270362">
    <property type="component" value="Unassembled WGS sequence"/>
</dbReference>
<keyword evidence="1" id="KW-1133">Transmembrane helix</keyword>